<dbReference type="EMBL" id="UGNX01000001">
    <property type="protein sequence ID" value="STX36609.1"/>
    <property type="molecule type" value="Genomic_DNA"/>
</dbReference>
<reference evidence="8 10" key="2">
    <citation type="submission" date="2018-06" db="EMBL/GenBank/DDBJ databases">
        <authorList>
            <consortium name="Pathogen Informatics"/>
            <person name="Doyle S."/>
        </authorList>
    </citation>
    <scope>NUCLEOTIDE SEQUENCE [LARGE SCALE GENOMIC DNA]</scope>
    <source>
        <strain evidence="8 10">NCTC12438</strain>
    </source>
</reference>
<keyword evidence="5 6" id="KW-0472">Membrane</keyword>
<comment type="subcellular location">
    <subcellularLocation>
        <location evidence="1">Cell membrane</location>
        <topology evidence="1">Multi-pass membrane protein</topology>
    </subcellularLocation>
</comment>
<keyword evidence="9" id="KW-1185">Reference proteome</keyword>
<feature type="transmembrane region" description="Helical" evidence="6">
    <location>
        <begin position="9"/>
        <end position="26"/>
    </location>
</feature>
<dbReference type="InterPro" id="IPR005538">
    <property type="entry name" value="LrgA/CidA"/>
</dbReference>
<gene>
    <name evidence="8" type="primary">lrgA</name>
    <name evidence="7" type="ORF">Lcin_0427</name>
    <name evidence="8" type="ORF">NCTC12438_03242</name>
</gene>
<dbReference type="Proteomes" id="UP000054854">
    <property type="component" value="Unassembled WGS sequence"/>
</dbReference>
<dbReference type="Proteomes" id="UP000255316">
    <property type="component" value="Unassembled WGS sequence"/>
</dbReference>
<keyword evidence="4 6" id="KW-1133">Transmembrane helix</keyword>
<evidence type="ECO:0000313" key="10">
    <source>
        <dbReference type="Proteomes" id="UP000255316"/>
    </source>
</evidence>
<evidence type="ECO:0000313" key="7">
    <source>
        <dbReference type="EMBL" id="KTC93389.1"/>
    </source>
</evidence>
<proteinExistence type="predicted"/>
<evidence type="ECO:0000313" key="9">
    <source>
        <dbReference type="Proteomes" id="UP000054854"/>
    </source>
</evidence>
<keyword evidence="2" id="KW-1003">Cell membrane</keyword>
<sequence length="129" mass="14583">MTTTIRQNSLFQILLVFIFWFASELVVKLFKLPVSGGILGLGIVLLLLVTKHLKLDSIRRGAQLLLADMLLFFIPAVLAVLEYQEFIGLLGLKIFLVIMLSTIAVMLITALVVDYCYHWRTNHAKSYSL</sequence>
<evidence type="ECO:0000256" key="6">
    <source>
        <dbReference type="SAM" id="Phobius"/>
    </source>
</evidence>
<evidence type="ECO:0000256" key="4">
    <source>
        <dbReference type="ARBA" id="ARBA00022989"/>
    </source>
</evidence>
<dbReference type="RefSeq" id="WP_058463665.1">
    <property type="nucleotide sequence ID" value="NZ_CAAAHQ010000047.1"/>
</dbReference>
<dbReference type="OrthoDB" id="194658at2"/>
<feature type="transmembrane region" description="Helical" evidence="6">
    <location>
        <begin position="87"/>
        <end position="113"/>
    </location>
</feature>
<reference evidence="7 9" key="1">
    <citation type="submission" date="2015-11" db="EMBL/GenBank/DDBJ databases">
        <title>Genomic analysis of 38 Legionella species identifies large and diverse effector repertoires.</title>
        <authorList>
            <person name="Burstein D."/>
            <person name="Amaro F."/>
            <person name="Zusman T."/>
            <person name="Lifshitz Z."/>
            <person name="Cohen O."/>
            <person name="Gilbert J.A."/>
            <person name="Pupko T."/>
            <person name="Shuman H.A."/>
            <person name="Segal G."/>
        </authorList>
    </citation>
    <scope>NUCLEOTIDE SEQUENCE [LARGE SCALE GENOMIC DNA]</scope>
    <source>
        <strain evidence="7 9">CDC#72-OH-14</strain>
    </source>
</reference>
<dbReference type="STRING" id="28085.Lcin_0427"/>
<dbReference type="PANTHER" id="PTHR33931:SF2">
    <property type="entry name" value="HOLIN-LIKE PROTEIN CIDA"/>
    <property type="match status" value="1"/>
</dbReference>
<name>A0A378IN90_9GAMM</name>
<organism evidence="8 10">
    <name type="scientific">Legionella cincinnatiensis</name>
    <dbReference type="NCBI Taxonomy" id="28085"/>
    <lineage>
        <taxon>Bacteria</taxon>
        <taxon>Pseudomonadati</taxon>
        <taxon>Pseudomonadota</taxon>
        <taxon>Gammaproteobacteria</taxon>
        <taxon>Legionellales</taxon>
        <taxon>Legionellaceae</taxon>
        <taxon>Legionella</taxon>
    </lineage>
</organism>
<evidence type="ECO:0000256" key="5">
    <source>
        <dbReference type="ARBA" id="ARBA00023136"/>
    </source>
</evidence>
<evidence type="ECO:0000313" key="8">
    <source>
        <dbReference type="EMBL" id="STX36609.1"/>
    </source>
</evidence>
<dbReference type="PANTHER" id="PTHR33931">
    <property type="entry name" value="HOLIN-LIKE PROTEIN CIDA-RELATED"/>
    <property type="match status" value="1"/>
</dbReference>
<protein>
    <submittedName>
        <fullName evidence="8">Holin-like protein</fullName>
    </submittedName>
</protein>
<evidence type="ECO:0000256" key="1">
    <source>
        <dbReference type="ARBA" id="ARBA00004651"/>
    </source>
</evidence>
<feature type="transmembrane region" description="Helical" evidence="6">
    <location>
        <begin position="32"/>
        <end position="50"/>
    </location>
</feature>
<evidence type="ECO:0000256" key="3">
    <source>
        <dbReference type="ARBA" id="ARBA00022692"/>
    </source>
</evidence>
<keyword evidence="3 6" id="KW-0812">Transmembrane</keyword>
<dbReference type="GO" id="GO:0005886">
    <property type="term" value="C:plasma membrane"/>
    <property type="evidence" value="ECO:0007669"/>
    <property type="project" value="UniProtKB-SubCell"/>
</dbReference>
<dbReference type="Pfam" id="PF03788">
    <property type="entry name" value="LrgA"/>
    <property type="match status" value="1"/>
</dbReference>
<evidence type="ECO:0000256" key="2">
    <source>
        <dbReference type="ARBA" id="ARBA00022475"/>
    </source>
</evidence>
<feature type="transmembrane region" description="Helical" evidence="6">
    <location>
        <begin position="62"/>
        <end position="81"/>
    </location>
</feature>
<dbReference type="AlphaFoldDB" id="A0A378IN90"/>
<accession>A0A378IN90</accession>
<dbReference type="EMBL" id="LNXX01000005">
    <property type="protein sequence ID" value="KTC93389.1"/>
    <property type="molecule type" value="Genomic_DNA"/>
</dbReference>